<dbReference type="Gene3D" id="3.30.310.250">
    <property type="entry name" value="Sporulation inhibitor of replication protein SirA"/>
    <property type="match status" value="1"/>
</dbReference>
<accession>A0ABY4EFQ4</accession>
<dbReference type="RefSeq" id="WP_244708324.1">
    <property type="nucleotide sequence ID" value="NZ_CP095073.1"/>
</dbReference>
<dbReference type="EMBL" id="CP095073">
    <property type="protein sequence ID" value="UOQ42964.1"/>
    <property type="molecule type" value="Genomic_DNA"/>
</dbReference>
<evidence type="ECO:0000313" key="2">
    <source>
        <dbReference type="Proteomes" id="UP000831787"/>
    </source>
</evidence>
<keyword evidence="2" id="KW-1185">Reference proteome</keyword>
<gene>
    <name evidence="1" type="primary">sirA</name>
    <name evidence="1" type="ORF">MUN89_13485</name>
</gene>
<dbReference type="InterPro" id="IPR019683">
    <property type="entry name" value="SirA"/>
</dbReference>
<protein>
    <submittedName>
        <fullName evidence="1">Sporulation inhibitor of replication protein SirA</fullName>
    </submittedName>
</protein>
<sequence>MQFTIYAIKSEISVMYYYKVELMKRFFLEYLRYPKSEIYRKQVEYITEPFPYIDWIENMDASHRGSMVSMDRFPFFNEAEKYGIITNKNNSCLFQCNSLWQAERMIFQPLRKCHQSFYILEKNGEHYGWISSLARQRLLS</sequence>
<dbReference type="Proteomes" id="UP000831787">
    <property type="component" value="Chromosome"/>
</dbReference>
<evidence type="ECO:0000313" key="1">
    <source>
        <dbReference type="EMBL" id="UOQ42964.1"/>
    </source>
</evidence>
<name>A0ABY4EFQ4_9BACI</name>
<dbReference type="InterPro" id="IPR038449">
    <property type="entry name" value="SirA_sf"/>
</dbReference>
<dbReference type="Pfam" id="PF10747">
    <property type="entry name" value="SirA"/>
    <property type="match status" value="1"/>
</dbReference>
<reference evidence="1 2" key="1">
    <citation type="submission" date="2022-04" db="EMBL/GenBank/DDBJ databases">
        <title>Halobacillus sp. isolated from saltern.</title>
        <authorList>
            <person name="Won M."/>
            <person name="Lee C.-M."/>
            <person name="Woen H.-Y."/>
            <person name="Kwon S.-W."/>
        </authorList>
    </citation>
    <scope>NUCLEOTIDE SEQUENCE [LARGE SCALE GENOMIC DNA]</scope>
    <source>
        <strain evidence="1 2">SSBR10-3</strain>
    </source>
</reference>
<organism evidence="1 2">
    <name type="scientific">Halobacillus salinarum</name>
    <dbReference type="NCBI Taxonomy" id="2932257"/>
    <lineage>
        <taxon>Bacteria</taxon>
        <taxon>Bacillati</taxon>
        <taxon>Bacillota</taxon>
        <taxon>Bacilli</taxon>
        <taxon>Bacillales</taxon>
        <taxon>Bacillaceae</taxon>
        <taxon>Halobacillus</taxon>
    </lineage>
</organism>
<proteinExistence type="predicted"/>